<reference evidence="1" key="1">
    <citation type="submission" date="2020-08" db="EMBL/GenBank/DDBJ databases">
        <title>Genomic evolution and epidemiology of Klebsiella pneumoniae from a major hospital in Beijing, China, over a fifteen-year period: dissemination of known and novel high-risk clones.</title>
        <authorList>
            <person name="Palmieri M."/>
        </authorList>
    </citation>
    <scope>NUCLEOTIDE SEQUENCE</scope>
    <source>
        <strain evidence="1">K7050</strain>
    </source>
</reference>
<proteinExistence type="predicted"/>
<name>A0A8I0A002_9ENTR</name>
<sequence>MNPTDFIRKHITAALTAEGFSPSVVQGGGSQRTGALPLYVAVNQKGELLCGLPFSGPSVGFGTDNNGRAESGKEKAGKRWWHFSRPVLTFNTAFVLKLPRGKFHEKP</sequence>
<comment type="caution">
    <text evidence="1">The sequence shown here is derived from an EMBL/GenBank/DDBJ whole genome shotgun (WGS) entry which is preliminary data.</text>
</comment>
<gene>
    <name evidence="1" type="ORF">H8L09_17010</name>
</gene>
<protein>
    <submittedName>
        <fullName evidence="1">Uncharacterized protein</fullName>
    </submittedName>
</protein>
<organism evidence="1 2">
    <name type="scientific">Klebsiella quasipneumoniae</name>
    <dbReference type="NCBI Taxonomy" id="1463165"/>
    <lineage>
        <taxon>Bacteria</taxon>
        <taxon>Pseudomonadati</taxon>
        <taxon>Pseudomonadota</taxon>
        <taxon>Gammaproteobacteria</taxon>
        <taxon>Enterobacterales</taxon>
        <taxon>Enterobacteriaceae</taxon>
        <taxon>Klebsiella/Raoultella group</taxon>
        <taxon>Klebsiella</taxon>
        <taxon>Klebsiella pneumoniae complex</taxon>
    </lineage>
</organism>
<dbReference type="EMBL" id="JACNQW010000010">
    <property type="protein sequence ID" value="MBC5047056.1"/>
    <property type="molecule type" value="Genomic_DNA"/>
</dbReference>
<evidence type="ECO:0000313" key="2">
    <source>
        <dbReference type="Proteomes" id="UP000646540"/>
    </source>
</evidence>
<accession>A0A8I0A002</accession>
<dbReference type="AlphaFoldDB" id="A0A8I0A002"/>
<dbReference type="Proteomes" id="UP000646540">
    <property type="component" value="Unassembled WGS sequence"/>
</dbReference>
<evidence type="ECO:0000313" key="1">
    <source>
        <dbReference type="EMBL" id="MBC5047056.1"/>
    </source>
</evidence>
<dbReference type="RefSeq" id="WP_176550272.1">
    <property type="nucleotide sequence ID" value="NZ_FLXD01000021.1"/>
</dbReference>